<evidence type="ECO:0000256" key="9">
    <source>
        <dbReference type="ARBA" id="ARBA00022955"/>
    </source>
</evidence>
<dbReference type="GO" id="GO:0010142">
    <property type="term" value="P:farnesyl diphosphate biosynthetic process, mevalonate pathway"/>
    <property type="evidence" value="ECO:0007669"/>
    <property type="project" value="TreeGrafter"/>
</dbReference>
<dbReference type="GeneID" id="80900342"/>
<dbReference type="STRING" id="2020962.A0A2N1JEU0"/>
<evidence type="ECO:0000313" key="13">
    <source>
        <dbReference type="EMBL" id="PKI85045.1"/>
    </source>
</evidence>
<dbReference type="InterPro" id="IPR020568">
    <property type="entry name" value="Ribosomal_Su5_D2-typ_SF"/>
</dbReference>
<evidence type="ECO:0000256" key="5">
    <source>
        <dbReference type="ARBA" id="ARBA00022679"/>
    </source>
</evidence>
<keyword evidence="7" id="KW-0418">Kinase</keyword>
<reference evidence="13 14" key="1">
    <citation type="submission" date="2017-10" db="EMBL/GenBank/DDBJ databases">
        <title>A novel species of cold-tolerant Malassezia isolated from bats.</title>
        <authorList>
            <person name="Lorch J.M."/>
            <person name="Palmer J.M."/>
            <person name="Vanderwolf K.J."/>
            <person name="Schmidt K.Z."/>
            <person name="Verant M.L."/>
            <person name="Weller T.J."/>
            <person name="Blehert D.S."/>
        </authorList>
    </citation>
    <scope>NUCLEOTIDE SEQUENCE [LARGE SCALE GENOMIC DNA]</scope>
    <source>
        <strain evidence="13 14">NWHC:44797-103</strain>
    </source>
</reference>
<dbReference type="PIRSF" id="PIRSF017288">
    <property type="entry name" value="PMK_GHMP_euk"/>
    <property type="match status" value="1"/>
</dbReference>
<dbReference type="Proteomes" id="UP000232875">
    <property type="component" value="Unassembled WGS sequence"/>
</dbReference>
<evidence type="ECO:0000256" key="4">
    <source>
        <dbReference type="ARBA" id="ARBA00022516"/>
    </source>
</evidence>
<evidence type="ECO:0000256" key="2">
    <source>
        <dbReference type="ARBA" id="ARBA00006495"/>
    </source>
</evidence>
<dbReference type="InterPro" id="IPR016005">
    <property type="entry name" value="Erg8"/>
</dbReference>
<keyword evidence="5" id="KW-0808">Transferase</keyword>
<evidence type="ECO:0000256" key="7">
    <source>
        <dbReference type="ARBA" id="ARBA00022777"/>
    </source>
</evidence>
<keyword evidence="11" id="KW-0753">Steroid metabolism</keyword>
<dbReference type="AlphaFoldDB" id="A0A2N1JEU0"/>
<dbReference type="GO" id="GO:0005777">
    <property type="term" value="C:peroxisome"/>
    <property type="evidence" value="ECO:0007669"/>
    <property type="project" value="TreeGrafter"/>
</dbReference>
<sequence length="577" mass="61183">MTLVSAPGKVLVAGGYLVLDARYFGLVFAANARFYTLVKTITADGEAPLIRVRSPQFANAAWSYRIVLPPTGHDDAVMYANGMRIVQLNTGSNANPFVAFTLLYTLQVAMEVTGVDHVLAALQSGIEIVVLGDNDYYSHRSNGHAPTLEELRALPPFVALGCTLEEVHKTGLGSSAAMTTSLTAGVLLHLGACRTEMHENEARLTLGSLGLIHNVAQLAHCAAQGKVGSGFDVSASVWGSQLYRRFDPFLLQESMQPEVGRRILQEGELGVEKHPTALLPVLAASNPLWKPVPPSGVQSVPTAVEGLLDIAVGGTDGAVCPAALQLPPGIRMCLADVDAGSNTRALVGQVSAFKKNQPTWAEQLFSVISAANQYFADGLLRLHLAYAHDASVYIRDLTALAQIPSTEWDAHQKLLQSPIVSAFIDVRNAMRSIRAGMRELGVRADAPIEPMEMSRLLDATINGASGVLGGGVPGAGGYDALYVLYLDSTGYDACAPCSPHSGILAVWANYTALSVGPLLCGADAECAAHKVPPEHNADPALEQVLHTFARTQFGLRVEDPTAVHGLGPYTASLSQQR</sequence>
<comment type="pathway">
    <text evidence="1">Isoprenoid biosynthesis; isopentenyl diphosphate biosynthesis via mevalonate pathway; isopentenyl diphosphate from (R)-mevalonate: step 2/3.</text>
</comment>
<dbReference type="SUPFAM" id="SSF54211">
    <property type="entry name" value="Ribosomal protein S5 domain 2-like"/>
    <property type="match status" value="1"/>
</dbReference>
<keyword evidence="10" id="KW-0443">Lipid metabolism</keyword>
<evidence type="ECO:0000256" key="1">
    <source>
        <dbReference type="ARBA" id="ARBA00005017"/>
    </source>
</evidence>
<dbReference type="PANTHER" id="PTHR31814:SF2">
    <property type="entry name" value="PHOSPHOMEVALONATE KINASE"/>
    <property type="match status" value="1"/>
</dbReference>
<dbReference type="GO" id="GO:0006696">
    <property type="term" value="P:ergosterol biosynthetic process"/>
    <property type="evidence" value="ECO:0007669"/>
    <property type="project" value="TreeGrafter"/>
</dbReference>
<dbReference type="RefSeq" id="XP_056061666.1">
    <property type="nucleotide sequence ID" value="XM_056205691.1"/>
</dbReference>
<dbReference type="EC" id="2.7.4.2" evidence="3"/>
<dbReference type="Gene3D" id="3.30.230.10">
    <property type="match status" value="1"/>
</dbReference>
<comment type="catalytic activity">
    <reaction evidence="12">
        <text>(R)-5-phosphomevalonate + ATP = (R)-5-diphosphomevalonate + ADP</text>
        <dbReference type="Rhea" id="RHEA:16341"/>
        <dbReference type="ChEBI" id="CHEBI:30616"/>
        <dbReference type="ChEBI" id="CHEBI:57557"/>
        <dbReference type="ChEBI" id="CHEBI:58146"/>
        <dbReference type="ChEBI" id="CHEBI:456216"/>
        <dbReference type="EC" id="2.7.4.2"/>
    </reaction>
    <physiologicalReaction direction="left-to-right" evidence="12">
        <dbReference type="Rhea" id="RHEA:16342"/>
    </physiologicalReaction>
</comment>
<keyword evidence="6" id="KW-0547">Nucleotide-binding</keyword>
<keyword evidence="9" id="KW-0752">Steroid biosynthesis</keyword>
<dbReference type="OrthoDB" id="10262935at2759"/>
<dbReference type="UniPathway" id="UPA00057">
    <property type="reaction ID" value="UER00099"/>
</dbReference>
<dbReference type="PANTHER" id="PTHR31814">
    <property type="match status" value="1"/>
</dbReference>
<evidence type="ECO:0000256" key="11">
    <source>
        <dbReference type="ARBA" id="ARBA00023221"/>
    </source>
</evidence>
<evidence type="ECO:0000256" key="6">
    <source>
        <dbReference type="ARBA" id="ARBA00022741"/>
    </source>
</evidence>
<name>A0A2N1JEU0_9BASI</name>
<keyword evidence="14" id="KW-1185">Reference proteome</keyword>
<dbReference type="InterPro" id="IPR035102">
    <property type="entry name" value="Phosphomevalonate_kinase"/>
</dbReference>
<keyword evidence="8" id="KW-0067">ATP-binding</keyword>
<comment type="similarity">
    <text evidence="2">Belongs to the GHMP kinase family. Mevalonate kinase subfamily.</text>
</comment>
<gene>
    <name evidence="13" type="primary">ERG8</name>
    <name evidence="13" type="ORF">MVES_000783</name>
</gene>
<dbReference type="GO" id="GO:0005524">
    <property type="term" value="F:ATP binding"/>
    <property type="evidence" value="ECO:0007669"/>
    <property type="project" value="UniProtKB-KW"/>
</dbReference>
<evidence type="ECO:0000256" key="12">
    <source>
        <dbReference type="ARBA" id="ARBA00029326"/>
    </source>
</evidence>
<proteinExistence type="inferred from homology"/>
<protein>
    <recommendedName>
        <fullName evidence="3">phosphomevalonate kinase</fullName>
        <ecNumber evidence="3">2.7.4.2</ecNumber>
    </recommendedName>
</protein>
<keyword evidence="4" id="KW-0444">Lipid biosynthesis</keyword>
<accession>A0A2N1JEU0</accession>
<dbReference type="EMBL" id="KZ454988">
    <property type="protein sequence ID" value="PKI85045.1"/>
    <property type="molecule type" value="Genomic_DNA"/>
</dbReference>
<dbReference type="GO" id="GO:0019287">
    <property type="term" value="P:isopentenyl diphosphate biosynthetic process, mevalonate pathway"/>
    <property type="evidence" value="ECO:0007669"/>
    <property type="project" value="UniProtKB-UniPathway"/>
</dbReference>
<organism evidence="13 14">
    <name type="scientific">Malassezia vespertilionis</name>
    <dbReference type="NCBI Taxonomy" id="2020962"/>
    <lineage>
        <taxon>Eukaryota</taxon>
        <taxon>Fungi</taxon>
        <taxon>Dikarya</taxon>
        <taxon>Basidiomycota</taxon>
        <taxon>Ustilaginomycotina</taxon>
        <taxon>Malasseziomycetes</taxon>
        <taxon>Malasseziales</taxon>
        <taxon>Malasseziaceae</taxon>
        <taxon>Malassezia</taxon>
    </lineage>
</organism>
<evidence type="ECO:0000313" key="14">
    <source>
        <dbReference type="Proteomes" id="UP000232875"/>
    </source>
</evidence>
<evidence type="ECO:0000256" key="3">
    <source>
        <dbReference type="ARBA" id="ARBA00012958"/>
    </source>
</evidence>
<evidence type="ECO:0000256" key="8">
    <source>
        <dbReference type="ARBA" id="ARBA00022840"/>
    </source>
</evidence>
<dbReference type="GO" id="GO:0004631">
    <property type="term" value="F:phosphomevalonate kinase activity"/>
    <property type="evidence" value="ECO:0007669"/>
    <property type="project" value="UniProtKB-EC"/>
</dbReference>
<evidence type="ECO:0000256" key="10">
    <source>
        <dbReference type="ARBA" id="ARBA00023098"/>
    </source>
</evidence>
<dbReference type="InterPro" id="IPR014721">
    <property type="entry name" value="Ribsml_uS5_D2-typ_fold_subgr"/>
</dbReference>